<evidence type="ECO:0008006" key="4">
    <source>
        <dbReference type="Google" id="ProtNLM"/>
    </source>
</evidence>
<sequence length="511" mass="56527">MQKANPPTSQGQSYDDWAREYYKIIRIPKQFAHVTREGRVRLVGPVKGVYELVGEDDAFYLVRNLPIEDPESPGHEAWLDSLYREAERQALEEYLRTVFLVADQPDTNLVFTDRVQFESLSKGLPSSGRWQMSFDVADMNGDGKLDLVLPPPRGGNGKPVIMLQGAVFGEWIPWGFCVWPRDVKLDYGSIRAADFDGDGHRDLVLAVHFGDTVVMYGDGRGNFERAVRLPRGNGAVTARAVVVADFNKDGRLDAATQAELDVDIGKGQLVRSGLVNVVLNLPTDWKLGGNEGLPDSGHSDWLTAHDLDGDGYPELLLTSRKAGEARLILKNLGGAKSWEPLASKALPFDAFVFSVAAGKVDDAKARDVVYCFEQFHPMKQGEPAQACALYHFHDRQGRFAIPGRGELIWKTTAYFENPKGVALGDLDGDGRNDLVIIFPSGKVLVLLQGADGQWLEERSPELVFTNTDLFDVRIADLDGDKRSELILMGAPKEQKQEGGGVFVFKVHRKTT</sequence>
<keyword evidence="1" id="KW-0732">Signal</keyword>
<dbReference type="PANTHER" id="PTHR46580:SF2">
    <property type="entry name" value="MAM DOMAIN-CONTAINING PROTEIN"/>
    <property type="match status" value="1"/>
</dbReference>
<accession>A0A062Y0V7</accession>
<organism evidence="2 3">
    <name type="scientific">Thermoanaerobaculum aquaticum</name>
    <dbReference type="NCBI Taxonomy" id="1312852"/>
    <lineage>
        <taxon>Bacteria</taxon>
        <taxon>Pseudomonadati</taxon>
        <taxon>Acidobacteriota</taxon>
        <taxon>Thermoanaerobaculia</taxon>
        <taxon>Thermoanaerobaculales</taxon>
        <taxon>Thermoanaerobaculaceae</taxon>
        <taxon>Thermoanaerobaculum</taxon>
    </lineage>
</organism>
<evidence type="ECO:0000313" key="3">
    <source>
        <dbReference type="Proteomes" id="UP000027284"/>
    </source>
</evidence>
<evidence type="ECO:0000256" key="1">
    <source>
        <dbReference type="ARBA" id="ARBA00022729"/>
    </source>
</evidence>
<proteinExistence type="predicted"/>
<gene>
    <name evidence="2" type="ORF">EG19_01520</name>
</gene>
<dbReference type="EMBL" id="JMFG01000014">
    <property type="protein sequence ID" value="KDA54026.1"/>
    <property type="molecule type" value="Genomic_DNA"/>
</dbReference>
<dbReference type="InterPro" id="IPR028994">
    <property type="entry name" value="Integrin_alpha_N"/>
</dbReference>
<dbReference type="PANTHER" id="PTHR46580">
    <property type="entry name" value="SENSOR KINASE-RELATED"/>
    <property type="match status" value="1"/>
</dbReference>
<dbReference type="Gene3D" id="2.130.10.130">
    <property type="entry name" value="Integrin alpha, N-terminal"/>
    <property type="match status" value="2"/>
</dbReference>
<keyword evidence="3" id="KW-1185">Reference proteome</keyword>
<dbReference type="Proteomes" id="UP000027284">
    <property type="component" value="Unassembled WGS sequence"/>
</dbReference>
<dbReference type="InterPro" id="IPR013517">
    <property type="entry name" value="FG-GAP"/>
</dbReference>
<dbReference type="Pfam" id="PF13517">
    <property type="entry name" value="FG-GAP_3"/>
    <property type="match status" value="2"/>
</dbReference>
<dbReference type="AlphaFoldDB" id="A0A062Y0V7"/>
<protein>
    <recommendedName>
        <fullName evidence="4">VCBS repeat-containing protein</fullName>
    </recommendedName>
</protein>
<dbReference type="STRING" id="1312852.EG19_01520"/>
<evidence type="ECO:0000313" key="2">
    <source>
        <dbReference type="EMBL" id="KDA54026.1"/>
    </source>
</evidence>
<name>A0A062Y0V7_9BACT</name>
<comment type="caution">
    <text evidence="2">The sequence shown here is derived from an EMBL/GenBank/DDBJ whole genome shotgun (WGS) entry which is preliminary data.</text>
</comment>
<dbReference type="SUPFAM" id="SSF69318">
    <property type="entry name" value="Integrin alpha N-terminal domain"/>
    <property type="match status" value="1"/>
</dbReference>
<reference evidence="2 3" key="1">
    <citation type="submission" date="2014-04" db="EMBL/GenBank/DDBJ databases">
        <title>The Genome Sequence of Thermoanaerobaculum aquaticum MP-01, The First Cultivated Group 23 Acidobacterium.</title>
        <authorList>
            <person name="Stamps B.W."/>
            <person name="Losey N.A."/>
            <person name="Lawson P.A."/>
            <person name="Stevenson B.S."/>
        </authorList>
    </citation>
    <scope>NUCLEOTIDE SEQUENCE [LARGE SCALE GENOMIC DNA]</scope>
    <source>
        <strain evidence="2 3">MP-01</strain>
    </source>
</reference>